<dbReference type="OrthoDB" id="862563at2"/>
<feature type="signal peptide" evidence="2">
    <location>
        <begin position="1"/>
        <end position="20"/>
    </location>
</feature>
<keyword evidence="5" id="KW-1185">Reference proteome</keyword>
<accession>A0A137RMC0</accession>
<dbReference type="STRING" id="1548749.LS48_02475"/>
<dbReference type="RefSeq" id="WP_062619612.1">
    <property type="nucleotide sequence ID" value="NZ_JRWG01000001.1"/>
</dbReference>
<gene>
    <name evidence="4" type="ORF">LS48_02475</name>
</gene>
<dbReference type="InterPro" id="IPR026444">
    <property type="entry name" value="Secre_tail"/>
</dbReference>
<sequence length="584" mass="65186">MKTKLLITLFFLTFAVSGWCQFQTNVSAATMVYHDVCIEPLSFNSPPTTDYIVAGNLFDTALQSERAFLKKVDENGAVIWNIAYQEPTSPHLRILDIVSHLDLIFATGYIDIGGKRKVFLAQFEALSGNFLQANYYDVVGPNFNSTGLHISFSNSDANGDSIADPGFVIAGYFSDCYSLDINCVFNNIGFVLRTDSGLNVLWAAETDAPNTVNTLEYDFVNGVAETSDGFFLTGSATWQDLSNNTAQQIVLAHKLDFQGTMQWDQSYVFGNANDVSVDAYFDSTTSKIYMLTNYSFSHYFGISVFDNNGTYDSARSWYADDPNNLNMYGFALMPSFNSANNLVIAGYDRDESWNIGANSYYGESNVFLYEFDKNTGNPVATNYQYLVPNVEPGTEDFNLWDFQMPTIYYPDMAFPKTDNSNNNHYYLAGYRAIDPTVTDVSLELFKVDPAKRNTCDSKIINPNHLSLTKQSVPVTSAHVPTNAFPINLTATAMPYTEDFCVRELAVEEHSMEKIKMFPNPAIQQISFTGVDALDVTIMDASGKIVSQQYLNNERQMDVSELAAGLYFVEISNGKNTTTFKLIKE</sequence>
<dbReference type="EMBL" id="JRWG01000001">
    <property type="protein sequence ID" value="KXO01343.1"/>
    <property type="molecule type" value="Genomic_DNA"/>
</dbReference>
<comment type="caution">
    <text evidence="4">The sequence shown here is derived from an EMBL/GenBank/DDBJ whole genome shotgun (WGS) entry which is preliminary data.</text>
</comment>
<proteinExistence type="predicted"/>
<feature type="chain" id="PRO_5007479899" description="Secretion system C-terminal sorting domain-containing protein" evidence="2">
    <location>
        <begin position="21"/>
        <end position="584"/>
    </location>
</feature>
<dbReference type="AlphaFoldDB" id="A0A137RMC0"/>
<name>A0A137RMC0_9FLAO</name>
<reference evidence="4 5" key="2">
    <citation type="journal article" date="2016" name="Int. J. Syst. Evol. Microbiol.">
        <title>Vitellibacter aquimaris sp. nov., a marine bacterium isolated from seawater.</title>
        <authorList>
            <person name="Thevarajoo S."/>
            <person name="Selvaratnam C."/>
            <person name="Goh K.M."/>
            <person name="Hong K.W."/>
            <person name="Chan X.Y."/>
            <person name="Chan K.G."/>
            <person name="Chong C.S."/>
        </authorList>
    </citation>
    <scope>NUCLEOTIDE SEQUENCE [LARGE SCALE GENOMIC DNA]</scope>
    <source>
        <strain evidence="4 5">D-24</strain>
    </source>
</reference>
<organism evidence="4 5">
    <name type="scientific">Aequorivita aquimaris</name>
    <dbReference type="NCBI Taxonomy" id="1548749"/>
    <lineage>
        <taxon>Bacteria</taxon>
        <taxon>Pseudomonadati</taxon>
        <taxon>Bacteroidota</taxon>
        <taxon>Flavobacteriia</taxon>
        <taxon>Flavobacteriales</taxon>
        <taxon>Flavobacteriaceae</taxon>
        <taxon>Aequorivita</taxon>
    </lineage>
</organism>
<protein>
    <recommendedName>
        <fullName evidence="3">Secretion system C-terminal sorting domain-containing protein</fullName>
    </recommendedName>
</protein>
<keyword evidence="1 2" id="KW-0732">Signal</keyword>
<evidence type="ECO:0000313" key="5">
    <source>
        <dbReference type="Proteomes" id="UP000070138"/>
    </source>
</evidence>
<feature type="domain" description="Secretion system C-terminal sorting" evidence="3">
    <location>
        <begin position="516"/>
        <end position="582"/>
    </location>
</feature>
<evidence type="ECO:0000313" key="4">
    <source>
        <dbReference type="EMBL" id="KXO01343.1"/>
    </source>
</evidence>
<dbReference type="NCBIfam" id="TIGR04183">
    <property type="entry name" value="Por_Secre_tail"/>
    <property type="match status" value="1"/>
</dbReference>
<reference evidence="5" key="1">
    <citation type="submission" date="2014-10" db="EMBL/GenBank/DDBJ databases">
        <title>Genome sequencing of Vitellibacter sp. D-24.</title>
        <authorList>
            <person name="Thevarajoo S."/>
            <person name="Selvaratnam C."/>
            <person name="Goh K.M."/>
            <person name="Chong C.S."/>
        </authorList>
    </citation>
    <scope>NUCLEOTIDE SEQUENCE [LARGE SCALE GENOMIC DNA]</scope>
    <source>
        <strain evidence="5">D-24</strain>
    </source>
</reference>
<evidence type="ECO:0000259" key="3">
    <source>
        <dbReference type="Pfam" id="PF18962"/>
    </source>
</evidence>
<dbReference type="Pfam" id="PF18962">
    <property type="entry name" value="Por_Secre_tail"/>
    <property type="match status" value="1"/>
</dbReference>
<dbReference type="Proteomes" id="UP000070138">
    <property type="component" value="Unassembled WGS sequence"/>
</dbReference>
<evidence type="ECO:0000256" key="2">
    <source>
        <dbReference type="SAM" id="SignalP"/>
    </source>
</evidence>
<evidence type="ECO:0000256" key="1">
    <source>
        <dbReference type="ARBA" id="ARBA00022729"/>
    </source>
</evidence>